<evidence type="ECO:0000256" key="1">
    <source>
        <dbReference type="SAM" id="MobiDB-lite"/>
    </source>
</evidence>
<name>A0AAV7S2L4_PLEWA</name>
<proteinExistence type="predicted"/>
<keyword evidence="3" id="KW-1185">Reference proteome</keyword>
<dbReference type="AlphaFoldDB" id="A0AAV7S2L4"/>
<gene>
    <name evidence="2" type="ORF">NDU88_010921</name>
</gene>
<evidence type="ECO:0000313" key="3">
    <source>
        <dbReference type="Proteomes" id="UP001066276"/>
    </source>
</evidence>
<feature type="compositionally biased region" description="Gly residues" evidence="1">
    <location>
        <begin position="127"/>
        <end position="136"/>
    </location>
</feature>
<feature type="region of interest" description="Disordered" evidence="1">
    <location>
        <begin position="109"/>
        <end position="136"/>
    </location>
</feature>
<protein>
    <submittedName>
        <fullName evidence="2">Uncharacterized protein</fullName>
    </submittedName>
</protein>
<comment type="caution">
    <text evidence="2">The sequence shown here is derived from an EMBL/GenBank/DDBJ whole genome shotgun (WGS) entry which is preliminary data.</text>
</comment>
<feature type="compositionally biased region" description="Polar residues" evidence="1">
    <location>
        <begin position="1"/>
        <end position="10"/>
    </location>
</feature>
<reference evidence="2" key="1">
    <citation type="journal article" date="2022" name="bioRxiv">
        <title>Sequencing and chromosome-scale assembly of the giantPleurodeles waltlgenome.</title>
        <authorList>
            <person name="Brown T."/>
            <person name="Elewa A."/>
            <person name="Iarovenko S."/>
            <person name="Subramanian E."/>
            <person name="Araus A.J."/>
            <person name="Petzold A."/>
            <person name="Susuki M."/>
            <person name="Suzuki K.-i.T."/>
            <person name="Hayashi T."/>
            <person name="Toyoda A."/>
            <person name="Oliveira C."/>
            <person name="Osipova E."/>
            <person name="Leigh N.D."/>
            <person name="Simon A."/>
            <person name="Yun M.H."/>
        </authorList>
    </citation>
    <scope>NUCLEOTIDE SEQUENCE</scope>
    <source>
        <strain evidence="2">20211129_DDA</strain>
        <tissue evidence="2">Liver</tissue>
    </source>
</reference>
<dbReference type="Proteomes" id="UP001066276">
    <property type="component" value="Chromosome 5"/>
</dbReference>
<feature type="region of interest" description="Disordered" evidence="1">
    <location>
        <begin position="1"/>
        <end position="22"/>
    </location>
</feature>
<evidence type="ECO:0000313" key="2">
    <source>
        <dbReference type="EMBL" id="KAJ1158227.1"/>
    </source>
</evidence>
<sequence>MLTGIQQDSIPTPPEWQPFSYNPERTQSKRRALNECASRTRRAAWRDVRVGDRVVVRDRCPGWKFSTHHEPGVGTVINVSGTMLTAEKGGEKVTRNVLWFRNATLEETTKEPLADDGSLDWPVSEGEGSGCSGVPG</sequence>
<dbReference type="EMBL" id="JANPWB010000009">
    <property type="protein sequence ID" value="KAJ1158227.1"/>
    <property type="molecule type" value="Genomic_DNA"/>
</dbReference>
<organism evidence="2 3">
    <name type="scientific">Pleurodeles waltl</name>
    <name type="common">Iberian ribbed newt</name>
    <dbReference type="NCBI Taxonomy" id="8319"/>
    <lineage>
        <taxon>Eukaryota</taxon>
        <taxon>Metazoa</taxon>
        <taxon>Chordata</taxon>
        <taxon>Craniata</taxon>
        <taxon>Vertebrata</taxon>
        <taxon>Euteleostomi</taxon>
        <taxon>Amphibia</taxon>
        <taxon>Batrachia</taxon>
        <taxon>Caudata</taxon>
        <taxon>Salamandroidea</taxon>
        <taxon>Salamandridae</taxon>
        <taxon>Pleurodelinae</taxon>
        <taxon>Pleurodeles</taxon>
    </lineage>
</organism>
<accession>A0AAV7S2L4</accession>